<gene>
    <name evidence="4" type="ORF">GCM10009740_36500</name>
</gene>
<feature type="region of interest" description="Disordered" evidence="1">
    <location>
        <begin position="325"/>
        <end position="350"/>
    </location>
</feature>
<accession>A0ABP5G4V0</accession>
<evidence type="ECO:0000259" key="2">
    <source>
        <dbReference type="Pfam" id="PF13280"/>
    </source>
</evidence>
<dbReference type="Pfam" id="PF25583">
    <property type="entry name" value="WCX"/>
    <property type="match status" value="1"/>
</dbReference>
<protein>
    <submittedName>
        <fullName evidence="4">WYL domain-containing protein</fullName>
    </submittedName>
</protein>
<dbReference type="PROSITE" id="PS52050">
    <property type="entry name" value="WYL"/>
    <property type="match status" value="1"/>
</dbReference>
<keyword evidence="5" id="KW-1185">Reference proteome</keyword>
<dbReference type="Pfam" id="PF13280">
    <property type="entry name" value="WYL"/>
    <property type="match status" value="1"/>
</dbReference>
<feature type="domain" description="WYL" evidence="2">
    <location>
        <begin position="152"/>
        <end position="215"/>
    </location>
</feature>
<dbReference type="InterPro" id="IPR026881">
    <property type="entry name" value="WYL_dom"/>
</dbReference>
<reference evidence="5" key="1">
    <citation type="journal article" date="2019" name="Int. J. Syst. Evol. Microbiol.">
        <title>The Global Catalogue of Microorganisms (GCM) 10K type strain sequencing project: providing services to taxonomists for standard genome sequencing and annotation.</title>
        <authorList>
            <consortium name="The Broad Institute Genomics Platform"/>
            <consortium name="The Broad Institute Genome Sequencing Center for Infectious Disease"/>
            <person name="Wu L."/>
            <person name="Ma J."/>
        </authorList>
    </citation>
    <scope>NUCLEOTIDE SEQUENCE [LARGE SCALE GENOMIC DNA]</scope>
    <source>
        <strain evidence="5">JCM 14283</strain>
    </source>
</reference>
<proteinExistence type="predicted"/>
<dbReference type="RefSeq" id="WP_343993989.1">
    <property type="nucleotide sequence ID" value="NZ_BAAANB010000021.1"/>
</dbReference>
<name>A0ABP5G4V0_9MICO</name>
<evidence type="ECO:0000313" key="4">
    <source>
        <dbReference type="EMBL" id="GAA2040303.1"/>
    </source>
</evidence>
<dbReference type="PANTHER" id="PTHR34580">
    <property type="match status" value="1"/>
</dbReference>
<comment type="caution">
    <text evidence="4">The sequence shown here is derived from an EMBL/GenBank/DDBJ whole genome shotgun (WGS) entry which is preliminary data.</text>
</comment>
<evidence type="ECO:0000259" key="3">
    <source>
        <dbReference type="Pfam" id="PF25583"/>
    </source>
</evidence>
<evidence type="ECO:0000313" key="5">
    <source>
        <dbReference type="Proteomes" id="UP001501285"/>
    </source>
</evidence>
<dbReference type="Proteomes" id="UP001501285">
    <property type="component" value="Unassembled WGS sequence"/>
</dbReference>
<organism evidence="4 5">
    <name type="scientific">Terrabacter terrae</name>
    <dbReference type="NCBI Taxonomy" id="318434"/>
    <lineage>
        <taxon>Bacteria</taxon>
        <taxon>Bacillati</taxon>
        <taxon>Actinomycetota</taxon>
        <taxon>Actinomycetes</taxon>
        <taxon>Micrococcales</taxon>
        <taxon>Intrasporangiaceae</taxon>
        <taxon>Terrabacter</taxon>
    </lineage>
</organism>
<feature type="domain" description="WCX" evidence="3">
    <location>
        <begin position="248"/>
        <end position="318"/>
    </location>
</feature>
<evidence type="ECO:0000256" key="1">
    <source>
        <dbReference type="SAM" id="MobiDB-lite"/>
    </source>
</evidence>
<dbReference type="EMBL" id="BAAANB010000021">
    <property type="protein sequence ID" value="GAA2040303.1"/>
    <property type="molecule type" value="Genomic_DNA"/>
</dbReference>
<dbReference type="PANTHER" id="PTHR34580:SF3">
    <property type="entry name" value="PROTEIN PAFB"/>
    <property type="match status" value="1"/>
</dbReference>
<dbReference type="InterPro" id="IPR051534">
    <property type="entry name" value="CBASS_pafABC_assoc_protein"/>
</dbReference>
<sequence length="350" mass="38304">MSPASASAEKTERLLNLILALKSARRPVSKQKIRESLPAYAQASSVEAFDRMFERDKDELREMGIPITTTVIDVLFDDEVGYRIDASETALPAISFEPDEMAALALAARAWSTASISGAASAGLRKLRLSGVEIDESVAAGAEPRIRTKEPAFEAVHAAVSALQPITFDYRRNDGELTTRHVQPWALKNWHGRWYLTGYDVDRRGERAFRLSRFEGPVGRRGRAGSYAVPTDHVPEVALEAAQPEPEGTAVVRVRHGRGHTLRRHAQRTTELNESWAEIELPYRRGTTDRDVVALGTHAIAVSPPELVDAVRSALLAVAQAHERVDAEPVGAEPVGARPATEPTRTGEQA</sequence>
<dbReference type="InterPro" id="IPR057727">
    <property type="entry name" value="WCX_dom"/>
</dbReference>